<feature type="repeat" description="TNFR-Cys" evidence="9">
    <location>
        <begin position="128"/>
        <end position="168"/>
    </location>
</feature>
<keyword evidence="5 11" id="KW-0472">Membrane</keyword>
<feature type="disulfide bond" evidence="9">
    <location>
        <begin position="129"/>
        <end position="144"/>
    </location>
</feature>
<name>A0A913YM12_EXADI</name>
<dbReference type="SMART" id="SM00208">
    <property type="entry name" value="TNFR"/>
    <property type="match status" value="1"/>
</dbReference>
<evidence type="ECO:0000256" key="10">
    <source>
        <dbReference type="SAM" id="MobiDB-lite"/>
    </source>
</evidence>
<evidence type="ECO:0000313" key="14">
    <source>
        <dbReference type="Proteomes" id="UP000887567"/>
    </source>
</evidence>
<feature type="disulfide bond" evidence="9">
    <location>
        <begin position="150"/>
        <end position="168"/>
    </location>
</feature>
<accession>A0A913YM12</accession>
<keyword evidence="8" id="KW-0325">Glycoprotein</keyword>
<dbReference type="KEGG" id="epa:110243525"/>
<keyword evidence="3" id="KW-0677">Repeat</keyword>
<dbReference type="EnsemblMetazoa" id="XM_028660368.1">
    <property type="protein sequence ID" value="XP_028516169.1"/>
    <property type="gene ID" value="LOC110243525"/>
</dbReference>
<evidence type="ECO:0000313" key="13">
    <source>
        <dbReference type="EnsemblMetazoa" id="XP_028516169.1"/>
    </source>
</evidence>
<feature type="domain" description="TNFR-Cys" evidence="12">
    <location>
        <begin position="170"/>
        <end position="216"/>
    </location>
</feature>
<proteinExistence type="predicted"/>
<evidence type="ECO:0000256" key="7">
    <source>
        <dbReference type="ARBA" id="ARBA00023170"/>
    </source>
</evidence>
<feature type="disulfide bond" evidence="9">
    <location>
        <begin position="147"/>
        <end position="160"/>
    </location>
</feature>
<sequence>MTQEARDQFCRESWDMGKPLVYDTERSIEKTYEKASLYWKTSFKLETVELTRWRNNKRDTLGMANKKQIRKLAGRVLCAANEIAVWKKNTNNTVCQVCPKCRRAHGLNHACGTVLKTKDLTSPIRCERCIKGRTYSPKKSTDMCKLCTICQENREVERRCTRRNDTICGKCKKKHYEERHDFGFNSCEKCSQCCGDGKDKIEQQCVDQGLPSDKVCSYLDAERCKKHKDPSVKISTTPSKLPGLTSPMPILLRLQPNTSETTSTYRSPQQYIINNNNVNNNNVNTGPNTLGLKAGISSVGLVLLLSLVAACLYKKWRRKRRKSHSGIQSPGNDSEAPDPQTIPLRHLDESAKVTSYLDDPETYRTNGPYEQICDHLNKLKYKDFEAVCIRLRIQRRKVRNFYPHEGIGKFEEVLTTLSSENTKVTLKDIARACERHQCVVDLLRSEDRRLRNTQRIIDEETVVE</sequence>
<evidence type="ECO:0000256" key="6">
    <source>
        <dbReference type="ARBA" id="ARBA00023157"/>
    </source>
</evidence>
<feature type="domain" description="TNFR-Cys" evidence="12">
    <location>
        <begin position="128"/>
        <end position="168"/>
    </location>
</feature>
<evidence type="ECO:0000256" key="2">
    <source>
        <dbReference type="ARBA" id="ARBA00022692"/>
    </source>
</evidence>
<comment type="caution">
    <text evidence="9">Lacks conserved residue(s) required for the propagation of feature annotation.</text>
</comment>
<dbReference type="OrthoDB" id="5989299at2759"/>
<dbReference type="GeneID" id="110243525"/>
<feature type="region of interest" description="Disordered" evidence="10">
    <location>
        <begin position="322"/>
        <end position="344"/>
    </location>
</feature>
<dbReference type="PROSITE" id="PS00652">
    <property type="entry name" value="TNFR_NGFR_1"/>
    <property type="match status" value="1"/>
</dbReference>
<dbReference type="RefSeq" id="XP_028516169.1">
    <property type="nucleotide sequence ID" value="XM_028660368.1"/>
</dbReference>
<dbReference type="GO" id="GO:0046330">
    <property type="term" value="P:positive regulation of JNK cascade"/>
    <property type="evidence" value="ECO:0007669"/>
    <property type="project" value="InterPro"/>
</dbReference>
<keyword evidence="7" id="KW-0675">Receptor</keyword>
<evidence type="ECO:0000256" key="1">
    <source>
        <dbReference type="ARBA" id="ARBA00004167"/>
    </source>
</evidence>
<evidence type="ECO:0000256" key="4">
    <source>
        <dbReference type="ARBA" id="ARBA00022989"/>
    </source>
</evidence>
<dbReference type="GO" id="GO:0016020">
    <property type="term" value="C:membrane"/>
    <property type="evidence" value="ECO:0007669"/>
    <property type="project" value="UniProtKB-SubCell"/>
</dbReference>
<keyword evidence="2 11" id="KW-0812">Transmembrane</keyword>
<dbReference type="GO" id="GO:0043123">
    <property type="term" value="P:positive regulation of canonical NF-kappaB signal transduction"/>
    <property type="evidence" value="ECO:0007669"/>
    <property type="project" value="InterPro"/>
</dbReference>
<dbReference type="Proteomes" id="UP000887567">
    <property type="component" value="Unplaced"/>
</dbReference>
<dbReference type="Gene3D" id="2.10.50.10">
    <property type="entry name" value="Tumor Necrosis Factor Receptor, subunit A, domain 2"/>
    <property type="match status" value="1"/>
</dbReference>
<dbReference type="PANTHER" id="PTHR12120">
    <property type="entry name" value="TNFR-CYS DOMAIN-CONTAINING PROTEIN"/>
    <property type="match status" value="1"/>
</dbReference>
<protein>
    <recommendedName>
        <fullName evidence="12">TNFR-Cys domain-containing protein</fullName>
    </recommendedName>
</protein>
<dbReference type="InterPro" id="IPR001368">
    <property type="entry name" value="TNFR/NGFR_Cys_rich_reg"/>
</dbReference>
<evidence type="ECO:0000256" key="3">
    <source>
        <dbReference type="ARBA" id="ARBA00022737"/>
    </source>
</evidence>
<dbReference type="PROSITE" id="PS50050">
    <property type="entry name" value="TNFR_NGFR_2"/>
    <property type="match status" value="2"/>
</dbReference>
<evidence type="ECO:0000259" key="12">
    <source>
        <dbReference type="PROSITE" id="PS50050"/>
    </source>
</evidence>
<comment type="subcellular location">
    <subcellularLocation>
        <location evidence="1">Membrane</location>
        <topology evidence="1">Single-pass membrane protein</topology>
    </subcellularLocation>
</comment>
<organism evidence="13 14">
    <name type="scientific">Exaiptasia diaphana</name>
    <name type="common">Tropical sea anemone</name>
    <name type="synonym">Aiptasia pulchella</name>
    <dbReference type="NCBI Taxonomy" id="2652724"/>
    <lineage>
        <taxon>Eukaryota</taxon>
        <taxon>Metazoa</taxon>
        <taxon>Cnidaria</taxon>
        <taxon>Anthozoa</taxon>
        <taxon>Hexacorallia</taxon>
        <taxon>Actiniaria</taxon>
        <taxon>Aiptasiidae</taxon>
        <taxon>Exaiptasia</taxon>
    </lineage>
</organism>
<feature type="repeat" description="TNFR-Cys" evidence="9">
    <location>
        <begin position="170"/>
        <end position="216"/>
    </location>
</feature>
<evidence type="ECO:0000256" key="9">
    <source>
        <dbReference type="PROSITE-ProRule" id="PRU00206"/>
    </source>
</evidence>
<keyword evidence="4 11" id="KW-1133">Transmembrane helix</keyword>
<keyword evidence="6 9" id="KW-1015">Disulfide bond</keyword>
<keyword evidence="14" id="KW-1185">Reference proteome</keyword>
<dbReference type="GO" id="GO:0038023">
    <property type="term" value="F:signaling receptor activity"/>
    <property type="evidence" value="ECO:0007669"/>
    <property type="project" value="InterPro"/>
</dbReference>
<evidence type="ECO:0000256" key="8">
    <source>
        <dbReference type="ARBA" id="ARBA00023180"/>
    </source>
</evidence>
<evidence type="ECO:0000256" key="5">
    <source>
        <dbReference type="ARBA" id="ARBA00023136"/>
    </source>
</evidence>
<dbReference type="AlphaFoldDB" id="A0A913YM12"/>
<dbReference type="PANTHER" id="PTHR12120:SF10">
    <property type="entry name" value="TNFR-CYS DOMAIN-CONTAINING PROTEIN"/>
    <property type="match status" value="1"/>
</dbReference>
<evidence type="ECO:0000256" key="11">
    <source>
        <dbReference type="SAM" id="Phobius"/>
    </source>
</evidence>
<feature type="transmembrane region" description="Helical" evidence="11">
    <location>
        <begin position="290"/>
        <end position="313"/>
    </location>
</feature>
<dbReference type="InterPro" id="IPR047526">
    <property type="entry name" value="TNR19/27/EDAR"/>
</dbReference>
<reference evidence="13" key="1">
    <citation type="submission" date="2022-11" db="UniProtKB">
        <authorList>
            <consortium name="EnsemblMetazoa"/>
        </authorList>
    </citation>
    <scope>IDENTIFICATION</scope>
</reference>